<dbReference type="CDD" id="cd17682">
    <property type="entry name" value="RUN_RUFY4_like"/>
    <property type="match status" value="1"/>
</dbReference>
<dbReference type="InterPro" id="IPR036034">
    <property type="entry name" value="PDZ_sf"/>
</dbReference>
<dbReference type="Gene3D" id="1.20.58.900">
    <property type="match status" value="1"/>
</dbReference>
<dbReference type="Pfam" id="PF02759">
    <property type="entry name" value="RUN"/>
    <property type="match status" value="1"/>
</dbReference>
<reference evidence="4" key="1">
    <citation type="submission" date="2025-08" db="UniProtKB">
        <authorList>
            <consortium name="RefSeq"/>
        </authorList>
    </citation>
    <scope>IDENTIFICATION</scope>
    <source>
        <tissue evidence="4">Sperm</tissue>
    </source>
</reference>
<dbReference type="SUPFAM" id="SSF140741">
    <property type="entry name" value="RUN domain-like"/>
    <property type="match status" value="1"/>
</dbReference>
<dbReference type="InterPro" id="IPR001478">
    <property type="entry name" value="PDZ"/>
</dbReference>
<evidence type="ECO:0000259" key="1">
    <source>
        <dbReference type="PROSITE" id="PS50106"/>
    </source>
</evidence>
<dbReference type="GeneID" id="116949618"/>
<dbReference type="Gene3D" id="2.30.42.10">
    <property type="match status" value="1"/>
</dbReference>
<dbReference type="InterPro" id="IPR004012">
    <property type="entry name" value="Run_dom"/>
</dbReference>
<dbReference type="AlphaFoldDB" id="A0AAJ7TS10"/>
<dbReference type="KEGG" id="pmrn:116949618"/>
<dbReference type="Proteomes" id="UP001318040">
    <property type="component" value="Chromosome 37"/>
</dbReference>
<dbReference type="PROSITE" id="PS50826">
    <property type="entry name" value="RUN"/>
    <property type="match status" value="1"/>
</dbReference>
<dbReference type="PANTHER" id="PTHR46753">
    <property type="entry name" value="FYVE AND COILED-COIL DOMAIN-CONTAINING PROTEIN 1"/>
    <property type="match status" value="1"/>
</dbReference>
<evidence type="ECO:0000259" key="2">
    <source>
        <dbReference type="PROSITE" id="PS50826"/>
    </source>
</evidence>
<feature type="domain" description="PDZ" evidence="1">
    <location>
        <begin position="188"/>
        <end position="258"/>
    </location>
</feature>
<dbReference type="SUPFAM" id="SSF50729">
    <property type="entry name" value="PH domain-like"/>
    <property type="match status" value="1"/>
</dbReference>
<evidence type="ECO:0000313" key="3">
    <source>
        <dbReference type="Proteomes" id="UP001318040"/>
    </source>
</evidence>
<evidence type="ECO:0000313" key="4">
    <source>
        <dbReference type="RefSeq" id="XP_032822999.1"/>
    </source>
</evidence>
<dbReference type="CDD" id="cd00136">
    <property type="entry name" value="PDZ_canonical"/>
    <property type="match status" value="1"/>
</dbReference>
<accession>A0AAJ7TS10</accession>
<feature type="domain" description="RUN" evidence="2">
    <location>
        <begin position="27"/>
        <end position="166"/>
    </location>
</feature>
<dbReference type="PANTHER" id="PTHR46753:SF3">
    <property type="entry name" value="PDZ DOMAIN-CONTAINING PROTEIN"/>
    <property type="match status" value="1"/>
</dbReference>
<dbReference type="SMART" id="SM00228">
    <property type="entry name" value="PDZ"/>
    <property type="match status" value="1"/>
</dbReference>
<dbReference type="Gene3D" id="2.30.29.30">
    <property type="entry name" value="Pleckstrin-homology domain (PH domain)/Phosphotyrosine-binding domain (PTB)"/>
    <property type="match status" value="1"/>
</dbReference>
<sequence length="441" mass="49314">MSRREPLLQKLKRSVLTLQEQGTPAVSDATPGLTTFCENIEHILRKGLKQSALSFTNKDYWNWIEALSELSYCTRNVPLLSFLVDMVKSRADIFTAQGRGRLLVRVALTKKALSSVVRELTRQPCMLQQWYEPDSSIIGNEDMLEPFLSLVNAAAQLSFNLELEVSTFLDESWLLPVRHVYEFVPCKELGALLYYVNGRALVAQLTAGTYVAEDGRLTLGDVIDEINGVSIHNSAKGQALALLRKARGEPVVLTVTKRVGRDGKVFPPLKSYYRRLHEEAPELHVPLEVEEQKKTVESGGQDVTPRPSKFLLDGRLVHIMKYLGSAPVGKEGEVKSINLGIQLVLKGKPQPQEVYLDVRETEVVTVLKSTVKLLITHAYTEISAVGRQLDKPSLFGYCVCSKGADEVRTFECYVFDVGNGDQCEEIIKRIASGFDRTQWTV</sequence>
<dbReference type="InterPro" id="IPR011993">
    <property type="entry name" value="PH-like_dom_sf"/>
</dbReference>
<organism evidence="3 4">
    <name type="scientific">Petromyzon marinus</name>
    <name type="common">Sea lamprey</name>
    <dbReference type="NCBI Taxonomy" id="7757"/>
    <lineage>
        <taxon>Eukaryota</taxon>
        <taxon>Metazoa</taxon>
        <taxon>Chordata</taxon>
        <taxon>Craniata</taxon>
        <taxon>Vertebrata</taxon>
        <taxon>Cyclostomata</taxon>
        <taxon>Hyperoartia</taxon>
        <taxon>Petromyzontiformes</taxon>
        <taxon>Petromyzontidae</taxon>
        <taxon>Petromyzon</taxon>
    </lineage>
</organism>
<name>A0AAJ7TS10_PETMA</name>
<keyword evidence="3" id="KW-1185">Reference proteome</keyword>
<proteinExistence type="predicted"/>
<protein>
    <submittedName>
        <fullName evidence="4">Uncharacterized protein LOC116949618 isoform X1</fullName>
    </submittedName>
</protein>
<gene>
    <name evidence="4" type="primary">LOC116949618</name>
</gene>
<dbReference type="RefSeq" id="XP_032822999.1">
    <property type="nucleotide sequence ID" value="XM_032967108.1"/>
</dbReference>
<dbReference type="PROSITE" id="PS50106">
    <property type="entry name" value="PDZ"/>
    <property type="match status" value="1"/>
</dbReference>
<dbReference type="SUPFAM" id="SSF50156">
    <property type="entry name" value="PDZ domain-like"/>
    <property type="match status" value="1"/>
</dbReference>
<dbReference type="InterPro" id="IPR037213">
    <property type="entry name" value="Run_dom_sf"/>
</dbReference>